<dbReference type="CDD" id="cd01647">
    <property type="entry name" value="RT_LTR"/>
    <property type="match status" value="1"/>
</dbReference>
<dbReference type="PROSITE" id="PS50994">
    <property type="entry name" value="INTEGRASE"/>
    <property type="match status" value="1"/>
</dbReference>
<dbReference type="Gene3D" id="3.30.420.10">
    <property type="entry name" value="Ribonuclease H-like superfamily/Ribonuclease H"/>
    <property type="match status" value="1"/>
</dbReference>
<gene>
    <name evidence="4" type="ORF">Tco_1028475</name>
</gene>
<dbReference type="InterPro" id="IPR056924">
    <property type="entry name" value="SH3_Tf2-1"/>
</dbReference>
<dbReference type="Pfam" id="PF17862">
    <property type="entry name" value="AAA_lid_3"/>
    <property type="match status" value="1"/>
</dbReference>
<dbReference type="Gene3D" id="1.10.340.70">
    <property type="match status" value="1"/>
</dbReference>
<proteinExistence type="predicted"/>
<dbReference type="Proteomes" id="UP001151760">
    <property type="component" value="Unassembled WGS sequence"/>
</dbReference>
<dbReference type="InterPro" id="IPR043502">
    <property type="entry name" value="DNA/RNA_pol_sf"/>
</dbReference>
<dbReference type="Pfam" id="PF17919">
    <property type="entry name" value="RT_RNaseH_2"/>
    <property type="match status" value="1"/>
</dbReference>
<organism evidence="4 5">
    <name type="scientific">Tanacetum coccineum</name>
    <dbReference type="NCBI Taxonomy" id="301880"/>
    <lineage>
        <taxon>Eukaryota</taxon>
        <taxon>Viridiplantae</taxon>
        <taxon>Streptophyta</taxon>
        <taxon>Embryophyta</taxon>
        <taxon>Tracheophyta</taxon>
        <taxon>Spermatophyta</taxon>
        <taxon>Magnoliopsida</taxon>
        <taxon>eudicotyledons</taxon>
        <taxon>Gunneridae</taxon>
        <taxon>Pentapetalae</taxon>
        <taxon>asterids</taxon>
        <taxon>campanulids</taxon>
        <taxon>Asterales</taxon>
        <taxon>Asteraceae</taxon>
        <taxon>Asteroideae</taxon>
        <taxon>Anthemideae</taxon>
        <taxon>Anthemidinae</taxon>
        <taxon>Tanacetum</taxon>
    </lineage>
</organism>
<dbReference type="Pfam" id="PF00665">
    <property type="entry name" value="rve"/>
    <property type="match status" value="1"/>
</dbReference>
<dbReference type="SUPFAM" id="SSF56672">
    <property type="entry name" value="DNA/RNA polymerases"/>
    <property type="match status" value="1"/>
</dbReference>
<dbReference type="Pfam" id="PF24626">
    <property type="entry name" value="SH3_Tf2-1"/>
    <property type="match status" value="1"/>
</dbReference>
<dbReference type="Gene3D" id="3.10.10.10">
    <property type="entry name" value="HIV Type 1 Reverse Transcriptase, subunit A, domain 1"/>
    <property type="match status" value="1"/>
</dbReference>
<dbReference type="InterPro" id="IPR041588">
    <property type="entry name" value="Integrase_H2C2"/>
</dbReference>
<feature type="domain" description="Integrase catalytic" evidence="3">
    <location>
        <begin position="1060"/>
        <end position="1220"/>
    </location>
</feature>
<feature type="compositionally biased region" description="Polar residues" evidence="1">
    <location>
        <begin position="294"/>
        <end position="307"/>
    </location>
</feature>
<dbReference type="Gene3D" id="1.10.8.60">
    <property type="match status" value="1"/>
</dbReference>
<dbReference type="PANTHER" id="PTHR35046:SF26">
    <property type="entry name" value="RNA-DIRECTED DNA POLYMERASE"/>
    <property type="match status" value="1"/>
</dbReference>
<dbReference type="EMBL" id="BQNB010017966">
    <property type="protein sequence ID" value="GJT69189.1"/>
    <property type="molecule type" value="Genomic_DNA"/>
</dbReference>
<evidence type="ECO:0000259" key="2">
    <source>
        <dbReference type="PROSITE" id="PS50878"/>
    </source>
</evidence>
<dbReference type="InterPro" id="IPR036397">
    <property type="entry name" value="RNaseH_sf"/>
</dbReference>
<dbReference type="CDD" id="cd00303">
    <property type="entry name" value="retropepsin_like"/>
    <property type="match status" value="1"/>
</dbReference>
<dbReference type="PANTHER" id="PTHR35046">
    <property type="entry name" value="ZINC KNUCKLE (CCHC-TYPE) FAMILY PROTEIN"/>
    <property type="match status" value="1"/>
</dbReference>
<dbReference type="Pfam" id="PF17921">
    <property type="entry name" value="Integrase_H2C2"/>
    <property type="match status" value="1"/>
</dbReference>
<feature type="region of interest" description="Disordered" evidence="1">
    <location>
        <begin position="294"/>
        <end position="324"/>
    </location>
</feature>
<name>A0ABQ5G0R5_9ASTR</name>
<evidence type="ECO:0000256" key="1">
    <source>
        <dbReference type="SAM" id="MobiDB-lite"/>
    </source>
</evidence>
<accession>A0ABQ5G0R5</accession>
<protein>
    <submittedName>
        <fullName evidence="4">CCCH-type zinc finger family protein</fullName>
    </submittedName>
</protein>
<evidence type="ECO:0000313" key="5">
    <source>
        <dbReference type="Proteomes" id="UP001151760"/>
    </source>
</evidence>
<reference evidence="4" key="2">
    <citation type="submission" date="2022-01" db="EMBL/GenBank/DDBJ databases">
        <authorList>
            <person name="Yamashiro T."/>
            <person name="Shiraishi A."/>
            <person name="Satake H."/>
            <person name="Nakayama K."/>
        </authorList>
    </citation>
    <scope>NUCLEOTIDE SEQUENCE</scope>
</reference>
<dbReference type="InterPro" id="IPR012337">
    <property type="entry name" value="RNaseH-like_sf"/>
</dbReference>
<keyword evidence="5" id="KW-1185">Reference proteome</keyword>
<reference evidence="4" key="1">
    <citation type="journal article" date="2022" name="Int. J. Mol. Sci.">
        <title>Draft Genome of Tanacetum Coccineum: Genomic Comparison of Closely Related Tanacetum-Family Plants.</title>
        <authorList>
            <person name="Yamashiro T."/>
            <person name="Shiraishi A."/>
            <person name="Nakayama K."/>
            <person name="Satake H."/>
        </authorList>
    </citation>
    <scope>NUCLEOTIDE SEQUENCE</scope>
</reference>
<dbReference type="PROSITE" id="PS50878">
    <property type="entry name" value="RT_POL"/>
    <property type="match status" value="1"/>
</dbReference>
<feature type="domain" description="Reverse transcriptase" evidence="2">
    <location>
        <begin position="547"/>
        <end position="726"/>
    </location>
</feature>
<evidence type="ECO:0000259" key="3">
    <source>
        <dbReference type="PROSITE" id="PS50994"/>
    </source>
</evidence>
<dbReference type="InterPro" id="IPR041577">
    <property type="entry name" value="RT_RNaseH_2"/>
</dbReference>
<dbReference type="CDD" id="cd09274">
    <property type="entry name" value="RNase_HI_RT_Ty3"/>
    <property type="match status" value="1"/>
</dbReference>
<dbReference type="Pfam" id="PF00078">
    <property type="entry name" value="RVT_1"/>
    <property type="match status" value="1"/>
</dbReference>
<dbReference type="InterPro" id="IPR041569">
    <property type="entry name" value="AAA_lid_3"/>
</dbReference>
<comment type="caution">
    <text evidence="4">The sequence shown here is derived from an EMBL/GenBank/DDBJ whole genome shotgun (WGS) entry which is preliminary data.</text>
</comment>
<dbReference type="SUPFAM" id="SSF53098">
    <property type="entry name" value="Ribonuclease H-like"/>
    <property type="match status" value="1"/>
</dbReference>
<dbReference type="Gene3D" id="3.30.70.270">
    <property type="match status" value="2"/>
</dbReference>
<dbReference type="InterPro" id="IPR001584">
    <property type="entry name" value="Integrase_cat-core"/>
</dbReference>
<evidence type="ECO:0000313" key="4">
    <source>
        <dbReference type="EMBL" id="GJT69189.1"/>
    </source>
</evidence>
<dbReference type="InterPro" id="IPR021109">
    <property type="entry name" value="Peptidase_aspartic_dom_sf"/>
</dbReference>
<dbReference type="InterPro" id="IPR043128">
    <property type="entry name" value="Rev_trsase/Diguanyl_cyclase"/>
</dbReference>
<sequence length="1413" mass="161939">MNLMRGIDLKKIAEKMNCASGAELKAVCTEAGMFALRERRVHGTQEDFEMAVAKVMQKETVKNISTAPVGTRAGSGLCFCLVMPPKHRQPQPSRAHTNVHADPREEVNELRRQVEILTQRLAQLEPSQEEEEFESDDAYQNPFHRHVRQREPPMRNDRRWEASIKVEIPDFSGTLKAEEFVDWLNTVERVFEFKDAPENRKVKWVAIKLKGRASAWWEQLQLMRERRGKQKIARYTEEFYELVSRNDLSDSEQQLVSRYLGGLRQSIQDVLCLYTFWSVSEVCQRALAVEKQQTRSGNRIGGSQNKSVGPKKERGKQLMMESGKSETYEYEDEVEYTLEPRYDEDDESNEENLVYGDSGQMLVIKKSLLLPKEEESGDWLRNNIFHTTCTIKDKVCKLIIDSGSCENVISRDAVEKLNLKQETHPQPYKLSWFKKGNEYRWTLVTFFLEGLGNLIVAQLTMEGLIHTALILVVRDEEPLVSVPQFVKPLIEKYADVMPKELPSGLPPMRDIQHHIDLIPGSSLPNKAAYRMSPKEHEELQRQVEEAMVKGLIRISMSPCAVPALLTPKKDGTWRMCVDSRAINKITVKYRYPIPRLDDMLDQLAGSKVYSKIDLRSGYHQIRIRPGDEWKTAFKTREGLYEWLVMPFGLSNAPSTFMRVMNHVFKPFLQKCVVVYFDDILVYSHSLEEHYKHLEDVLETLRKEKLYANLKKCSFATSSVLFLGFVISAEGVMVDRSKVQAIVEWPTPRSIHDVRSFHGLASFYRRFIRNFSSLIAPITECMKGGLKFYWTPEASESFELVKKKMSEAPVLVLPDFGKVFEVDCDASKVGIGAVLSQEGHSVAFFSEKLSDSRLNYTTYDVEFYARIRALRHWQHYLVHREFILNSDHEALKYINNQHKLSPRHAKWVSFLQNFNFTLKYKAGTLNKVVDALSRRASYLSIMRAEVQGFDAFKELYLEDNYFGPIMQEVLKGQRYDYQIQDGFLFKGLLLCIPDCSLKEKMVAELHALGHFGRDKSIALVERKYFWPKLRRDVTRHVERCQVCQRSKGVSTNAGLYTPLPVPSSPWNDVSMDFVLGLSCTQRRKDSVMVVVDRFSKMANFIPCRKTMDASNVADLYFKEVFRLHGLPLTITSDRDPKFMGHFWRTLWKKMGTKLCFSTSYHPETDGQTEVVNRSLGNLLRCLAGDKPKQWDLVLPYAEFAYNNSKNRTTQRCPFEVVYGLGPNSITDLTPIPISKNNSVKAGEFAEQFRKTHEQDRLPAGVNVKLHDRNVGPCQILKKINDNAYQLQQPSHLNTSDIFNVKHLLILLVPQRLLLSLNCLYLLFVTVLASKSVIEPETAIVTEPETATVTGAETAVVTQAETAIVTEAETATVPETVLVTEPVTGFVIVIETGSLAPGLRFENPVVQFQEPPVWT</sequence>
<dbReference type="InterPro" id="IPR000477">
    <property type="entry name" value="RT_dom"/>
</dbReference>
<dbReference type="Gene3D" id="2.40.70.10">
    <property type="entry name" value="Acid Proteases"/>
    <property type="match status" value="1"/>
</dbReference>